<evidence type="ECO:0000313" key="2">
    <source>
        <dbReference type="EMBL" id="TEB35268.1"/>
    </source>
</evidence>
<organism evidence="2 3">
    <name type="scientific">Coprinellus micaceus</name>
    <name type="common">Glistening ink-cap mushroom</name>
    <name type="synonym">Coprinus micaceus</name>
    <dbReference type="NCBI Taxonomy" id="71717"/>
    <lineage>
        <taxon>Eukaryota</taxon>
        <taxon>Fungi</taxon>
        <taxon>Dikarya</taxon>
        <taxon>Basidiomycota</taxon>
        <taxon>Agaricomycotina</taxon>
        <taxon>Agaricomycetes</taxon>
        <taxon>Agaricomycetidae</taxon>
        <taxon>Agaricales</taxon>
        <taxon>Agaricineae</taxon>
        <taxon>Psathyrellaceae</taxon>
        <taxon>Coprinellus</taxon>
    </lineage>
</organism>
<protein>
    <submittedName>
        <fullName evidence="2">Uncharacterized protein</fullName>
    </submittedName>
</protein>
<sequence length="155" mass="16277">MGSSTTPKSSPSAGTRPLSHESGSVRTTSPSPSALGVRRSLFGSPSLLPAFTTLHATPAILSLLQPSSYIPGNASHLDLSLISGPSSETRRLLHHVHLNIGTTLYTGLRPNAVMANLKSASVKVLGIRFGGGGGQEDSGEVPSCCWLDAWYQRER</sequence>
<gene>
    <name evidence="2" type="ORF">FA13DRAFT_1331922</name>
</gene>
<evidence type="ECO:0000256" key="1">
    <source>
        <dbReference type="SAM" id="MobiDB-lite"/>
    </source>
</evidence>
<reference evidence="2 3" key="1">
    <citation type="journal article" date="2019" name="Nat. Ecol. Evol.">
        <title>Megaphylogeny resolves global patterns of mushroom evolution.</title>
        <authorList>
            <person name="Varga T."/>
            <person name="Krizsan K."/>
            <person name="Foldi C."/>
            <person name="Dima B."/>
            <person name="Sanchez-Garcia M."/>
            <person name="Sanchez-Ramirez S."/>
            <person name="Szollosi G.J."/>
            <person name="Szarkandi J.G."/>
            <person name="Papp V."/>
            <person name="Albert L."/>
            <person name="Andreopoulos W."/>
            <person name="Angelini C."/>
            <person name="Antonin V."/>
            <person name="Barry K.W."/>
            <person name="Bougher N.L."/>
            <person name="Buchanan P."/>
            <person name="Buyck B."/>
            <person name="Bense V."/>
            <person name="Catcheside P."/>
            <person name="Chovatia M."/>
            <person name="Cooper J."/>
            <person name="Damon W."/>
            <person name="Desjardin D."/>
            <person name="Finy P."/>
            <person name="Geml J."/>
            <person name="Haridas S."/>
            <person name="Hughes K."/>
            <person name="Justo A."/>
            <person name="Karasinski D."/>
            <person name="Kautmanova I."/>
            <person name="Kiss B."/>
            <person name="Kocsube S."/>
            <person name="Kotiranta H."/>
            <person name="LaButti K.M."/>
            <person name="Lechner B.E."/>
            <person name="Liimatainen K."/>
            <person name="Lipzen A."/>
            <person name="Lukacs Z."/>
            <person name="Mihaltcheva S."/>
            <person name="Morgado L.N."/>
            <person name="Niskanen T."/>
            <person name="Noordeloos M.E."/>
            <person name="Ohm R.A."/>
            <person name="Ortiz-Santana B."/>
            <person name="Ovrebo C."/>
            <person name="Racz N."/>
            <person name="Riley R."/>
            <person name="Savchenko A."/>
            <person name="Shiryaev A."/>
            <person name="Soop K."/>
            <person name="Spirin V."/>
            <person name="Szebenyi C."/>
            <person name="Tomsovsky M."/>
            <person name="Tulloss R.E."/>
            <person name="Uehling J."/>
            <person name="Grigoriev I.V."/>
            <person name="Vagvolgyi C."/>
            <person name="Papp T."/>
            <person name="Martin F.M."/>
            <person name="Miettinen O."/>
            <person name="Hibbett D.S."/>
            <person name="Nagy L.G."/>
        </authorList>
    </citation>
    <scope>NUCLEOTIDE SEQUENCE [LARGE SCALE GENOMIC DNA]</scope>
    <source>
        <strain evidence="2 3">FP101781</strain>
    </source>
</reference>
<dbReference type="OrthoDB" id="3259156at2759"/>
<dbReference type="STRING" id="71717.A0A4Y7TMX6"/>
<proteinExistence type="predicted"/>
<name>A0A4Y7TMX6_COPMI</name>
<dbReference type="Proteomes" id="UP000298030">
    <property type="component" value="Unassembled WGS sequence"/>
</dbReference>
<comment type="caution">
    <text evidence="2">The sequence shown here is derived from an EMBL/GenBank/DDBJ whole genome shotgun (WGS) entry which is preliminary data.</text>
</comment>
<keyword evidence="3" id="KW-1185">Reference proteome</keyword>
<evidence type="ECO:0000313" key="3">
    <source>
        <dbReference type="Proteomes" id="UP000298030"/>
    </source>
</evidence>
<dbReference type="AlphaFoldDB" id="A0A4Y7TMX6"/>
<dbReference type="EMBL" id="QPFP01000007">
    <property type="protein sequence ID" value="TEB35268.1"/>
    <property type="molecule type" value="Genomic_DNA"/>
</dbReference>
<accession>A0A4Y7TMX6</accession>
<feature type="compositionally biased region" description="Polar residues" evidence="1">
    <location>
        <begin position="21"/>
        <end position="32"/>
    </location>
</feature>
<feature type="region of interest" description="Disordered" evidence="1">
    <location>
        <begin position="1"/>
        <end position="36"/>
    </location>
</feature>
<feature type="compositionally biased region" description="Polar residues" evidence="1">
    <location>
        <begin position="1"/>
        <end position="13"/>
    </location>
</feature>